<organism evidence="3 4">
    <name type="scientific">Pseudonocardia ailaonensis</name>
    <dbReference type="NCBI Taxonomy" id="367279"/>
    <lineage>
        <taxon>Bacteria</taxon>
        <taxon>Bacillati</taxon>
        <taxon>Actinomycetota</taxon>
        <taxon>Actinomycetes</taxon>
        <taxon>Pseudonocardiales</taxon>
        <taxon>Pseudonocardiaceae</taxon>
        <taxon>Pseudonocardia</taxon>
    </lineage>
</organism>
<dbReference type="InterPro" id="IPR007569">
    <property type="entry name" value="DUF559"/>
</dbReference>
<accession>A0ABN2ML64</accession>
<keyword evidence="4" id="KW-1185">Reference proteome</keyword>
<dbReference type="Gene3D" id="3.40.960.10">
    <property type="entry name" value="VSR Endonuclease"/>
    <property type="match status" value="1"/>
</dbReference>
<name>A0ABN2ML64_9PSEU</name>
<dbReference type="InterPro" id="IPR025159">
    <property type="entry name" value="AbiEi_N"/>
</dbReference>
<dbReference type="EMBL" id="BAAAQK010000002">
    <property type="protein sequence ID" value="GAA1829738.1"/>
    <property type="molecule type" value="Genomic_DNA"/>
</dbReference>
<feature type="domain" description="DUF559" evidence="1">
    <location>
        <begin position="180"/>
        <end position="280"/>
    </location>
</feature>
<dbReference type="RefSeq" id="WP_344411827.1">
    <property type="nucleotide sequence ID" value="NZ_BAAAQK010000002.1"/>
</dbReference>
<dbReference type="Pfam" id="PF13338">
    <property type="entry name" value="AbiEi_4"/>
    <property type="match status" value="1"/>
</dbReference>
<evidence type="ECO:0000259" key="2">
    <source>
        <dbReference type="Pfam" id="PF13338"/>
    </source>
</evidence>
<proteinExistence type="predicted"/>
<evidence type="ECO:0000313" key="3">
    <source>
        <dbReference type="EMBL" id="GAA1829738.1"/>
    </source>
</evidence>
<comment type="caution">
    <text evidence="3">The sequence shown here is derived from an EMBL/GenBank/DDBJ whole genome shotgun (WGS) entry which is preliminary data.</text>
</comment>
<reference evidence="3 4" key="1">
    <citation type="journal article" date="2019" name="Int. J. Syst. Evol. Microbiol.">
        <title>The Global Catalogue of Microorganisms (GCM) 10K type strain sequencing project: providing services to taxonomists for standard genome sequencing and annotation.</title>
        <authorList>
            <consortium name="The Broad Institute Genomics Platform"/>
            <consortium name="The Broad Institute Genome Sequencing Center for Infectious Disease"/>
            <person name="Wu L."/>
            <person name="Ma J."/>
        </authorList>
    </citation>
    <scope>NUCLEOTIDE SEQUENCE [LARGE SCALE GENOMIC DNA]</scope>
    <source>
        <strain evidence="3 4">JCM 16009</strain>
    </source>
</reference>
<dbReference type="SUPFAM" id="SSF52980">
    <property type="entry name" value="Restriction endonuclease-like"/>
    <property type="match status" value="1"/>
</dbReference>
<dbReference type="Pfam" id="PF04480">
    <property type="entry name" value="DUF559"/>
    <property type="match status" value="1"/>
</dbReference>
<gene>
    <name evidence="3" type="ORF">GCM10009836_04550</name>
</gene>
<evidence type="ECO:0000313" key="4">
    <source>
        <dbReference type="Proteomes" id="UP001500449"/>
    </source>
</evidence>
<sequence>MDLDSVLRAQAGVVTAAQARACDLAPRTVGRRVAEGSWRRLHPGVFLVGGHRHTVEVRVRAAWLWAGGAVSGPAAAWWHGMLPTAPEIVDLSVLRDRSPRAGLRIRRRRIPEEDLATVSGIRLTGRARTALETAAALPDGGVFLDRALQRYVGFAAVSEAYSRMLGAHGSAEAGRLLAAAADRAASRAERKVVTILRAAGLTGWELHLPFGPFELDVAFPEARVALEIDSWAWHTDVERFRTDRRKGNAVVTAGWTLLRFTWHDLDRAPERVVREIRTALDRAA</sequence>
<dbReference type="Proteomes" id="UP001500449">
    <property type="component" value="Unassembled WGS sequence"/>
</dbReference>
<feature type="domain" description="AbiEi antitoxin N-terminal" evidence="2">
    <location>
        <begin position="2"/>
        <end position="48"/>
    </location>
</feature>
<dbReference type="InterPro" id="IPR011335">
    <property type="entry name" value="Restrct_endonuc-II-like"/>
</dbReference>
<evidence type="ECO:0000259" key="1">
    <source>
        <dbReference type="Pfam" id="PF04480"/>
    </source>
</evidence>
<protein>
    <submittedName>
        <fullName evidence="3">Type IV toxin-antitoxin system AbiEi family antitoxin domain-containing protein</fullName>
    </submittedName>
</protein>